<dbReference type="PROSITE" id="PS51257">
    <property type="entry name" value="PROKAR_LIPOPROTEIN"/>
    <property type="match status" value="1"/>
</dbReference>
<proteinExistence type="predicted"/>
<accession>A0A6A2YSW1</accession>
<evidence type="ECO:0000313" key="3">
    <source>
        <dbReference type="Proteomes" id="UP000436088"/>
    </source>
</evidence>
<keyword evidence="3" id="KW-1185">Reference proteome</keyword>
<dbReference type="InterPro" id="IPR004158">
    <property type="entry name" value="DUF247_pln"/>
</dbReference>
<dbReference type="Pfam" id="PF03140">
    <property type="entry name" value="DUF247"/>
    <property type="match status" value="2"/>
</dbReference>
<evidence type="ECO:0000256" key="1">
    <source>
        <dbReference type="SAM" id="Phobius"/>
    </source>
</evidence>
<name>A0A6A2YSW1_HIBSY</name>
<comment type="caution">
    <text evidence="2">The sequence shown here is derived from an EMBL/GenBank/DDBJ whole genome shotgun (WGS) entry which is preliminary data.</text>
</comment>
<dbReference type="EMBL" id="VEPZ02001282">
    <property type="protein sequence ID" value="KAE8682400.1"/>
    <property type="molecule type" value="Genomic_DNA"/>
</dbReference>
<keyword evidence="1" id="KW-0812">Transmembrane</keyword>
<dbReference type="Proteomes" id="UP000436088">
    <property type="component" value="Unassembled WGS sequence"/>
</dbReference>
<evidence type="ECO:0000313" key="2">
    <source>
        <dbReference type="EMBL" id="KAE8682400.1"/>
    </source>
</evidence>
<dbReference type="AlphaFoldDB" id="A0A6A2YSW1"/>
<dbReference type="PANTHER" id="PTHR31170:SF18">
    <property type="entry name" value="(WILD MALAYSIAN BANANA) HYPOTHETICAL PROTEIN"/>
    <property type="match status" value="1"/>
</dbReference>
<keyword evidence="1" id="KW-0472">Membrane</keyword>
<protein>
    <submittedName>
        <fullName evidence="2">Uncharacterized protein</fullName>
    </submittedName>
</protein>
<feature type="transmembrane region" description="Helical" evidence="1">
    <location>
        <begin position="523"/>
        <end position="548"/>
    </location>
</feature>
<dbReference type="PANTHER" id="PTHR31170">
    <property type="entry name" value="BNAC04G53230D PROTEIN"/>
    <property type="match status" value="1"/>
</dbReference>
<reference evidence="2" key="1">
    <citation type="submission" date="2019-09" db="EMBL/GenBank/DDBJ databases">
        <title>Draft genome information of white flower Hibiscus syriacus.</title>
        <authorList>
            <person name="Kim Y.-M."/>
        </authorList>
    </citation>
    <scope>NUCLEOTIDE SEQUENCE [LARGE SCALE GENOMIC DNA]</scope>
    <source>
        <strain evidence="2">YM2019G1</strain>
    </source>
</reference>
<keyword evidence="1" id="KW-1133">Transmembrane helix</keyword>
<gene>
    <name evidence="2" type="ORF">F3Y22_tig00111244pilonHSYRG00075</name>
</gene>
<organism evidence="2 3">
    <name type="scientific">Hibiscus syriacus</name>
    <name type="common">Rose of Sharon</name>
    <dbReference type="NCBI Taxonomy" id="106335"/>
    <lineage>
        <taxon>Eukaryota</taxon>
        <taxon>Viridiplantae</taxon>
        <taxon>Streptophyta</taxon>
        <taxon>Embryophyta</taxon>
        <taxon>Tracheophyta</taxon>
        <taxon>Spermatophyta</taxon>
        <taxon>Magnoliopsida</taxon>
        <taxon>eudicotyledons</taxon>
        <taxon>Gunneridae</taxon>
        <taxon>Pentapetalae</taxon>
        <taxon>rosids</taxon>
        <taxon>malvids</taxon>
        <taxon>Malvales</taxon>
        <taxon>Malvaceae</taxon>
        <taxon>Malvoideae</taxon>
        <taxon>Hibiscus</taxon>
    </lineage>
</organism>
<sequence length="551" mass="62161">MSNKGDSRTPPPPTSVSARLVKCNTSSSHSGFGCTKFRATVLTSRDGPPTVAITHIGANSFLRQWFYHDMVYESVPFTLLFIFPVSANGVKAQPIRRDLCRSLMENFDVKNCRLRQEEDAVKHSKSEAFLKFITAMEHLDRGSGSKGSKSAIGDSSPQAEKWKKVSIYKVPCCIKGGNEDKQRAYTPRTVSIGPYHHGQYHLQAMEEHKQRALLHFLKRSNKSLEAFVEPLSKVVEDLLDSYDALDSSWENDRNKFLQLMIVDGVFILEVLSSGITKSDYADNDPIFNPKRLMLSIIKSDILTLENQLLMPVLVKLIAVQTNNSKVNACIYWMCVGRSLFLRKRTKMTAGHPPSFGIPISEAQYNETLYPAKLIRAAKVWFKASNTRSLESASFKVNSDGGFLRIACIRIDQDSETFLNLVAFERLQVEAGNEVTSYLSFMKSFIKDETDVKVLTSPEIIRKTNVNDKTVVDIFNSLPDDITVDPTSNLAMVRKDLNRYGKNPLSVFITSFLLSPEFRDPVKIISYVIAYMLPPLTAAQTYFSVLSYYNRR</sequence>